<dbReference type="Proteomes" id="UP001347796">
    <property type="component" value="Unassembled WGS sequence"/>
</dbReference>
<dbReference type="AlphaFoldDB" id="A0AAN8JEW9"/>
<gene>
    <name evidence="1" type="ORF">SNE40_016754</name>
</gene>
<reference evidence="1 2" key="1">
    <citation type="submission" date="2024-01" db="EMBL/GenBank/DDBJ databases">
        <title>The genome of the rayed Mediterranean limpet Patella caerulea (Linnaeus, 1758).</title>
        <authorList>
            <person name="Anh-Thu Weber A."/>
            <person name="Halstead-Nussloch G."/>
        </authorList>
    </citation>
    <scope>NUCLEOTIDE SEQUENCE [LARGE SCALE GENOMIC DNA]</scope>
    <source>
        <strain evidence="1">AATW-2023a</strain>
        <tissue evidence="1">Whole specimen</tissue>
    </source>
</reference>
<dbReference type="EMBL" id="JAZGQO010000011">
    <property type="protein sequence ID" value="KAK6173273.1"/>
    <property type="molecule type" value="Genomic_DNA"/>
</dbReference>
<sequence length="107" mass="11871">MAPVCSDPVNVRDVPFSFGAIRFKPVHDFAYSTLFQDFYAVFTRTGYSLLSIGAFTELHVLTTIGMSTCVLSSDWRLNSGLFTDASSELDSQHAPPESVQEVLLFQK</sequence>
<protein>
    <submittedName>
        <fullName evidence="1">Uncharacterized protein</fullName>
    </submittedName>
</protein>
<accession>A0AAN8JEW9</accession>
<evidence type="ECO:0000313" key="1">
    <source>
        <dbReference type="EMBL" id="KAK6173273.1"/>
    </source>
</evidence>
<comment type="caution">
    <text evidence="1">The sequence shown here is derived from an EMBL/GenBank/DDBJ whole genome shotgun (WGS) entry which is preliminary data.</text>
</comment>
<proteinExistence type="predicted"/>
<name>A0AAN8JEW9_PATCE</name>
<evidence type="ECO:0000313" key="2">
    <source>
        <dbReference type="Proteomes" id="UP001347796"/>
    </source>
</evidence>
<organism evidence="1 2">
    <name type="scientific">Patella caerulea</name>
    <name type="common">Rayed Mediterranean limpet</name>
    <dbReference type="NCBI Taxonomy" id="87958"/>
    <lineage>
        <taxon>Eukaryota</taxon>
        <taxon>Metazoa</taxon>
        <taxon>Spiralia</taxon>
        <taxon>Lophotrochozoa</taxon>
        <taxon>Mollusca</taxon>
        <taxon>Gastropoda</taxon>
        <taxon>Patellogastropoda</taxon>
        <taxon>Patelloidea</taxon>
        <taxon>Patellidae</taxon>
        <taxon>Patella</taxon>
    </lineage>
</organism>
<keyword evidence="2" id="KW-1185">Reference proteome</keyword>